<evidence type="ECO:0000256" key="1">
    <source>
        <dbReference type="SAM" id="Phobius"/>
    </source>
</evidence>
<feature type="transmembrane region" description="Helical" evidence="1">
    <location>
        <begin position="41"/>
        <end position="58"/>
    </location>
</feature>
<keyword evidence="3" id="KW-1185">Reference proteome</keyword>
<feature type="transmembrane region" description="Helical" evidence="1">
    <location>
        <begin position="64"/>
        <end position="83"/>
    </location>
</feature>
<feature type="transmembrane region" description="Helical" evidence="1">
    <location>
        <begin position="6"/>
        <end position="29"/>
    </location>
</feature>
<dbReference type="Proteomes" id="UP001597295">
    <property type="component" value="Unassembled WGS sequence"/>
</dbReference>
<dbReference type="EMBL" id="JBHUIP010000003">
    <property type="protein sequence ID" value="MFD2261697.1"/>
    <property type="molecule type" value="Genomic_DNA"/>
</dbReference>
<protein>
    <recommendedName>
        <fullName evidence="4">GGDEF domain-containing protein</fullName>
    </recommendedName>
</protein>
<accession>A0ABW5DKV5</accession>
<keyword evidence="1" id="KW-0472">Membrane</keyword>
<comment type="caution">
    <text evidence="2">The sequence shown here is derived from an EMBL/GenBank/DDBJ whole genome shotgun (WGS) entry which is preliminary data.</text>
</comment>
<evidence type="ECO:0008006" key="4">
    <source>
        <dbReference type="Google" id="ProtNLM"/>
    </source>
</evidence>
<proteinExistence type="predicted"/>
<feature type="transmembrane region" description="Helical" evidence="1">
    <location>
        <begin position="95"/>
        <end position="114"/>
    </location>
</feature>
<reference evidence="3" key="1">
    <citation type="journal article" date="2019" name="Int. J. Syst. Evol. Microbiol.">
        <title>The Global Catalogue of Microorganisms (GCM) 10K type strain sequencing project: providing services to taxonomists for standard genome sequencing and annotation.</title>
        <authorList>
            <consortium name="The Broad Institute Genomics Platform"/>
            <consortium name="The Broad Institute Genome Sequencing Center for Infectious Disease"/>
            <person name="Wu L."/>
            <person name="Ma J."/>
        </authorList>
    </citation>
    <scope>NUCLEOTIDE SEQUENCE [LARGE SCALE GENOMIC DNA]</scope>
    <source>
        <strain evidence="3">CGMCC 1.19062</strain>
    </source>
</reference>
<evidence type="ECO:0000313" key="3">
    <source>
        <dbReference type="Proteomes" id="UP001597295"/>
    </source>
</evidence>
<feature type="transmembrane region" description="Helical" evidence="1">
    <location>
        <begin position="126"/>
        <end position="147"/>
    </location>
</feature>
<feature type="transmembrane region" description="Helical" evidence="1">
    <location>
        <begin position="179"/>
        <end position="201"/>
    </location>
</feature>
<name>A0ABW5DKV5_9PROT</name>
<evidence type="ECO:0000313" key="2">
    <source>
        <dbReference type="EMBL" id="MFD2261697.1"/>
    </source>
</evidence>
<organism evidence="2 3">
    <name type="scientific">Lacibacterium aquatile</name>
    <dbReference type="NCBI Taxonomy" id="1168082"/>
    <lineage>
        <taxon>Bacteria</taxon>
        <taxon>Pseudomonadati</taxon>
        <taxon>Pseudomonadota</taxon>
        <taxon>Alphaproteobacteria</taxon>
        <taxon>Rhodospirillales</taxon>
        <taxon>Rhodospirillaceae</taxon>
    </lineage>
</organism>
<sequence>MWSLFDAQTIITMLTLLFVMCTGVIGLLLLSRRPAVGAGEWGVMLLVYVMNSLILQIRRPEWDLVWLTPVLVALGILPAALYWRGLMRWRGLPDLSHFKIFGWSLAGGITAFIGQRLGWETTTFSGISPVFTSTLVIISLATCWNVPELRMIKGILLVLSVVQLTRVGLYFSAAPRDVIVLSVLIQAMLVTASGASLYHAVSQRAVAPFIRSRAS</sequence>
<keyword evidence="1" id="KW-1133">Transmembrane helix</keyword>
<keyword evidence="1" id="KW-0812">Transmembrane</keyword>
<gene>
    <name evidence="2" type="ORF">ACFSM5_02280</name>
</gene>
<feature type="transmembrane region" description="Helical" evidence="1">
    <location>
        <begin position="154"/>
        <end position="173"/>
    </location>
</feature>
<dbReference type="RefSeq" id="WP_379874613.1">
    <property type="nucleotide sequence ID" value="NZ_JBHUIP010000003.1"/>
</dbReference>